<organism evidence="1 2">
    <name type="scientific">Vaccinium darrowii</name>
    <dbReference type="NCBI Taxonomy" id="229202"/>
    <lineage>
        <taxon>Eukaryota</taxon>
        <taxon>Viridiplantae</taxon>
        <taxon>Streptophyta</taxon>
        <taxon>Embryophyta</taxon>
        <taxon>Tracheophyta</taxon>
        <taxon>Spermatophyta</taxon>
        <taxon>Magnoliopsida</taxon>
        <taxon>eudicotyledons</taxon>
        <taxon>Gunneridae</taxon>
        <taxon>Pentapetalae</taxon>
        <taxon>asterids</taxon>
        <taxon>Ericales</taxon>
        <taxon>Ericaceae</taxon>
        <taxon>Vaccinioideae</taxon>
        <taxon>Vaccinieae</taxon>
        <taxon>Vaccinium</taxon>
    </lineage>
</organism>
<reference evidence="1 2" key="1">
    <citation type="journal article" date="2021" name="Hortic Res">
        <title>High-quality reference genome and annotation aids understanding of berry development for evergreen blueberry (Vaccinium darrowii).</title>
        <authorList>
            <person name="Yu J."/>
            <person name="Hulse-Kemp A.M."/>
            <person name="Babiker E."/>
            <person name="Staton M."/>
        </authorList>
    </citation>
    <scope>NUCLEOTIDE SEQUENCE [LARGE SCALE GENOMIC DNA]</scope>
    <source>
        <strain evidence="2">cv. NJ 8807/NJ 8810</strain>
        <tissue evidence="1">Young leaf</tissue>
    </source>
</reference>
<sequence>MALIAGKCPLDDDSGSRDPRKGVKYLVDTTPYMRVLPEEYVLPLQPKINRMSAGSAAIPVIDLSGLDGPVERRMMTAEAIASACAEWGFFRVINHGINASIMEEMLKVVDGFFNLTLEEKMKYASEDVMNPVRYGTSLNTSKPHALHWRDYLRHFGHPIHTSFHLWPQNPSNYRDVAKEYLEEIWKLALKISGGISKGLGLDWDYIEKSLGEGCQIMASNYYPPCPEPHKTLGLAAHSDHGGITILMQNEVDGLQVKHQEKWVAVQHLPGSLVVNIGDYIEILSNGKYKSVEHRAVVNETRTRISVAVGHGPEMTATVAPASPLVDEKSRIKYRPITYKDYMRAQQSSATRGKSPLQAIMTNNTPQKSSSIDSIPLS</sequence>
<keyword evidence="2" id="KW-1185">Reference proteome</keyword>
<gene>
    <name evidence="1" type="ORF">Vadar_032893</name>
</gene>
<name>A0ACB7XV85_9ERIC</name>
<comment type="caution">
    <text evidence="1">The sequence shown here is derived from an EMBL/GenBank/DDBJ whole genome shotgun (WGS) entry which is preliminary data.</text>
</comment>
<dbReference type="Proteomes" id="UP000828048">
    <property type="component" value="Chromosome 1"/>
</dbReference>
<dbReference type="EMBL" id="CM037151">
    <property type="protein sequence ID" value="KAH7844906.1"/>
    <property type="molecule type" value="Genomic_DNA"/>
</dbReference>
<evidence type="ECO:0000313" key="1">
    <source>
        <dbReference type="EMBL" id="KAH7844906.1"/>
    </source>
</evidence>
<evidence type="ECO:0000313" key="2">
    <source>
        <dbReference type="Proteomes" id="UP000828048"/>
    </source>
</evidence>
<protein>
    <submittedName>
        <fullName evidence="1">Uncharacterized protein</fullName>
    </submittedName>
</protein>
<accession>A0ACB7XV85</accession>
<proteinExistence type="predicted"/>